<evidence type="ECO:0000256" key="12">
    <source>
        <dbReference type="ARBA" id="ARBA00032931"/>
    </source>
</evidence>
<evidence type="ECO:0000256" key="3">
    <source>
        <dbReference type="ARBA" id="ARBA00010280"/>
    </source>
</evidence>
<dbReference type="GO" id="GO:0004637">
    <property type="term" value="F:phosphoribosylamine-glycine ligase activity"/>
    <property type="evidence" value="ECO:0007669"/>
    <property type="project" value="TreeGrafter"/>
</dbReference>
<dbReference type="Gene3D" id="3.90.650.10">
    <property type="entry name" value="PurM-like C-terminal domain"/>
    <property type="match status" value="1"/>
</dbReference>
<evidence type="ECO:0000256" key="13">
    <source>
        <dbReference type="ARBA" id="ARBA00033093"/>
    </source>
</evidence>
<dbReference type="GO" id="GO:0005524">
    <property type="term" value="F:ATP binding"/>
    <property type="evidence" value="ECO:0007669"/>
    <property type="project" value="UniProtKB-KW"/>
</dbReference>
<dbReference type="Gene3D" id="3.30.1330.10">
    <property type="entry name" value="PurM-like, N-terminal domain"/>
    <property type="match status" value="1"/>
</dbReference>
<dbReference type="FunFam" id="3.90.650.10:FF:000011">
    <property type="entry name" value="Phosphoribosylformylglycinamidine cyclo-ligase"/>
    <property type="match status" value="1"/>
</dbReference>
<reference evidence="18 19" key="1">
    <citation type="submission" date="2018-06" db="EMBL/GenBank/DDBJ databases">
        <title>Extensive metabolic versatility and redundancy in microbially diverse, dynamic hydrothermal sediments.</title>
        <authorList>
            <person name="Dombrowski N."/>
            <person name="Teske A."/>
            <person name="Baker B.J."/>
        </authorList>
    </citation>
    <scope>NUCLEOTIDE SEQUENCE [LARGE SCALE GENOMIC DNA]</scope>
    <source>
        <strain evidence="18">B36_G15</strain>
    </source>
</reference>
<dbReference type="PANTHER" id="PTHR10520">
    <property type="entry name" value="TRIFUNCTIONAL PURINE BIOSYNTHETIC PROTEIN ADENOSINE-3-RELATED"/>
    <property type="match status" value="1"/>
</dbReference>
<evidence type="ECO:0000259" key="17">
    <source>
        <dbReference type="Pfam" id="PF02769"/>
    </source>
</evidence>
<evidence type="ECO:0000256" key="5">
    <source>
        <dbReference type="ARBA" id="ARBA00020367"/>
    </source>
</evidence>
<sequence length="327" mass="35812">MRYRDAGVDISSLDRMKERIKNLVAGTFNTNVVTGIGLFGGLYQIGDKILVSSTDGVGTKLKVAQLARRHTSVGEDIVNHCINDILTLGAEPLFFLDYIAYTTIDDRVLGEILEGLANACLKVKLPLIGGETAQLPGYFQPGDYDLVGFITGIVDRAKLITGDGIRPNDRLIGLPSSGLHTNGYSLVRKIFFEVNHYPIDHRFPELDLPLGEELLIPHRCYLREVRKIRGYARGIIHITGGGFYGNIPRILPDGLGVKIDKRSWSPPPIFNLIQKLGDVPEEEMYRTFNMGIGMIIVVSPDDEEAVIGQIGGIAIGSVVEGEGVVIE</sequence>
<keyword evidence="8 15" id="KW-0547">Nucleotide-binding</keyword>
<accession>A0A660SI99</accession>
<dbReference type="AlphaFoldDB" id="A0A660SI99"/>
<dbReference type="Pfam" id="PF02769">
    <property type="entry name" value="AIRS_C"/>
    <property type="match status" value="1"/>
</dbReference>
<evidence type="ECO:0000256" key="1">
    <source>
        <dbReference type="ARBA" id="ARBA00004496"/>
    </source>
</evidence>
<dbReference type="HAMAP" id="MF_00741">
    <property type="entry name" value="AIRS"/>
    <property type="match status" value="1"/>
</dbReference>
<dbReference type="GO" id="GO:0046084">
    <property type="term" value="P:adenine biosynthetic process"/>
    <property type="evidence" value="ECO:0007669"/>
    <property type="project" value="TreeGrafter"/>
</dbReference>
<gene>
    <name evidence="15" type="primary">purM</name>
    <name evidence="18" type="ORF">DRP53_04765</name>
</gene>
<protein>
    <recommendedName>
        <fullName evidence="5 15">Phosphoribosylformylglycinamidine cyclo-ligase</fullName>
        <ecNumber evidence="4 15">6.3.3.1</ecNumber>
    </recommendedName>
    <alternativeName>
        <fullName evidence="12 15">AIR synthase</fullName>
    </alternativeName>
    <alternativeName>
        <fullName evidence="13 15">AIRS</fullName>
    </alternativeName>
    <alternativeName>
        <fullName evidence="11 15">Phosphoribosyl-aminoimidazole synthetase</fullName>
    </alternativeName>
</protein>
<comment type="subcellular location">
    <subcellularLocation>
        <location evidence="1 15">Cytoplasm</location>
    </subcellularLocation>
</comment>
<evidence type="ECO:0000256" key="14">
    <source>
        <dbReference type="ARBA" id="ARBA00049057"/>
    </source>
</evidence>
<dbReference type="Proteomes" id="UP000268469">
    <property type="component" value="Unassembled WGS sequence"/>
</dbReference>
<dbReference type="CDD" id="cd02196">
    <property type="entry name" value="PurM"/>
    <property type="match status" value="1"/>
</dbReference>
<evidence type="ECO:0000259" key="16">
    <source>
        <dbReference type="Pfam" id="PF00586"/>
    </source>
</evidence>
<dbReference type="GO" id="GO:0005829">
    <property type="term" value="C:cytosol"/>
    <property type="evidence" value="ECO:0007669"/>
    <property type="project" value="TreeGrafter"/>
</dbReference>
<dbReference type="SUPFAM" id="SSF56042">
    <property type="entry name" value="PurM C-terminal domain-like"/>
    <property type="match status" value="1"/>
</dbReference>
<evidence type="ECO:0000256" key="4">
    <source>
        <dbReference type="ARBA" id="ARBA00013047"/>
    </source>
</evidence>
<evidence type="ECO:0000256" key="2">
    <source>
        <dbReference type="ARBA" id="ARBA00004686"/>
    </source>
</evidence>
<evidence type="ECO:0000313" key="19">
    <source>
        <dbReference type="Proteomes" id="UP000268469"/>
    </source>
</evidence>
<evidence type="ECO:0000256" key="9">
    <source>
        <dbReference type="ARBA" id="ARBA00022755"/>
    </source>
</evidence>
<dbReference type="Pfam" id="PF00586">
    <property type="entry name" value="AIRS"/>
    <property type="match status" value="1"/>
</dbReference>
<dbReference type="EMBL" id="QNBE01000037">
    <property type="protein sequence ID" value="RKX70508.1"/>
    <property type="molecule type" value="Genomic_DNA"/>
</dbReference>
<comment type="catalytic activity">
    <reaction evidence="14 15">
        <text>2-formamido-N(1)-(5-O-phospho-beta-D-ribosyl)acetamidine + ATP = 5-amino-1-(5-phospho-beta-D-ribosyl)imidazole + ADP + phosphate + H(+)</text>
        <dbReference type="Rhea" id="RHEA:23032"/>
        <dbReference type="ChEBI" id="CHEBI:15378"/>
        <dbReference type="ChEBI" id="CHEBI:30616"/>
        <dbReference type="ChEBI" id="CHEBI:43474"/>
        <dbReference type="ChEBI" id="CHEBI:137981"/>
        <dbReference type="ChEBI" id="CHEBI:147287"/>
        <dbReference type="ChEBI" id="CHEBI:456216"/>
        <dbReference type="EC" id="6.3.3.1"/>
    </reaction>
</comment>
<dbReference type="InterPro" id="IPR016188">
    <property type="entry name" value="PurM-like_N"/>
</dbReference>
<evidence type="ECO:0000256" key="10">
    <source>
        <dbReference type="ARBA" id="ARBA00022840"/>
    </source>
</evidence>
<dbReference type="PANTHER" id="PTHR10520:SF12">
    <property type="entry name" value="TRIFUNCTIONAL PURINE BIOSYNTHETIC PROTEIN ADENOSINE-3"/>
    <property type="match status" value="1"/>
</dbReference>
<evidence type="ECO:0000256" key="11">
    <source>
        <dbReference type="ARBA" id="ARBA00031908"/>
    </source>
</evidence>
<dbReference type="InterPro" id="IPR036676">
    <property type="entry name" value="PurM-like_C_sf"/>
</dbReference>
<proteinExistence type="inferred from homology"/>
<evidence type="ECO:0000256" key="8">
    <source>
        <dbReference type="ARBA" id="ARBA00022741"/>
    </source>
</evidence>
<comment type="caution">
    <text evidence="18">The sequence shown here is derived from an EMBL/GenBank/DDBJ whole genome shotgun (WGS) entry which is preliminary data.</text>
</comment>
<comment type="similarity">
    <text evidence="3 15">Belongs to the AIR synthase family.</text>
</comment>
<name>A0A660SI99_UNCW3</name>
<keyword evidence="9 15" id="KW-0658">Purine biosynthesis</keyword>
<dbReference type="GO" id="GO:0004641">
    <property type="term" value="F:phosphoribosylformylglycinamidine cyclo-ligase activity"/>
    <property type="evidence" value="ECO:0007669"/>
    <property type="project" value="UniProtKB-UniRule"/>
</dbReference>
<feature type="domain" description="PurM-like C-terminal" evidence="17">
    <location>
        <begin position="166"/>
        <end position="324"/>
    </location>
</feature>
<dbReference type="NCBIfam" id="TIGR00878">
    <property type="entry name" value="purM"/>
    <property type="match status" value="1"/>
</dbReference>
<evidence type="ECO:0000256" key="6">
    <source>
        <dbReference type="ARBA" id="ARBA00022490"/>
    </source>
</evidence>
<feature type="domain" description="PurM-like N-terminal" evidence="16">
    <location>
        <begin position="42"/>
        <end position="154"/>
    </location>
</feature>
<dbReference type="InterPro" id="IPR004733">
    <property type="entry name" value="PurM_cligase"/>
</dbReference>
<keyword evidence="7 15" id="KW-0436">Ligase</keyword>
<dbReference type="SUPFAM" id="SSF55326">
    <property type="entry name" value="PurM N-terminal domain-like"/>
    <property type="match status" value="1"/>
</dbReference>
<dbReference type="InterPro" id="IPR036921">
    <property type="entry name" value="PurM-like_N_sf"/>
</dbReference>
<organism evidence="18 19">
    <name type="scientific">candidate division WOR-3 bacterium</name>
    <dbReference type="NCBI Taxonomy" id="2052148"/>
    <lineage>
        <taxon>Bacteria</taxon>
        <taxon>Bacteria division WOR-3</taxon>
    </lineage>
</organism>
<keyword evidence="10 15" id="KW-0067">ATP-binding</keyword>
<evidence type="ECO:0000313" key="18">
    <source>
        <dbReference type="EMBL" id="RKX70508.1"/>
    </source>
</evidence>
<evidence type="ECO:0000256" key="15">
    <source>
        <dbReference type="HAMAP-Rule" id="MF_00741"/>
    </source>
</evidence>
<dbReference type="EC" id="6.3.3.1" evidence="4 15"/>
<comment type="pathway">
    <text evidence="2 15">Purine metabolism; IMP biosynthesis via de novo pathway; 5-amino-1-(5-phospho-D-ribosyl)imidazole from N(2)-formyl-N(1)-(5-phospho-D-ribosyl)glycinamide: step 2/2.</text>
</comment>
<evidence type="ECO:0000256" key="7">
    <source>
        <dbReference type="ARBA" id="ARBA00022598"/>
    </source>
</evidence>
<keyword evidence="6 15" id="KW-0963">Cytoplasm</keyword>
<dbReference type="InterPro" id="IPR010918">
    <property type="entry name" value="PurM-like_C_dom"/>
</dbReference>
<dbReference type="GO" id="GO:0006189">
    <property type="term" value="P:'de novo' IMP biosynthetic process"/>
    <property type="evidence" value="ECO:0007669"/>
    <property type="project" value="UniProtKB-UniRule"/>
</dbReference>
<dbReference type="UniPathway" id="UPA00074">
    <property type="reaction ID" value="UER00129"/>
</dbReference>